<protein>
    <recommendedName>
        <fullName evidence="3">DNA methylase N-4/N-6 domain-containing protein</fullName>
    </recommendedName>
</protein>
<dbReference type="Pfam" id="PF01555">
    <property type="entry name" value="N6_N4_Mtase"/>
    <property type="match status" value="1"/>
</dbReference>
<gene>
    <name evidence="4" type="ORF">S01H4_44280</name>
</gene>
<dbReference type="AlphaFoldDB" id="X1C2X1"/>
<dbReference type="GO" id="GO:0032259">
    <property type="term" value="P:methylation"/>
    <property type="evidence" value="ECO:0007669"/>
    <property type="project" value="UniProtKB-KW"/>
</dbReference>
<evidence type="ECO:0000256" key="1">
    <source>
        <dbReference type="ARBA" id="ARBA00022603"/>
    </source>
</evidence>
<feature type="non-terminal residue" evidence="4">
    <location>
        <position position="283"/>
    </location>
</feature>
<feature type="non-terminal residue" evidence="4">
    <location>
        <position position="1"/>
    </location>
</feature>
<feature type="domain" description="DNA methylase N-4/N-6" evidence="3">
    <location>
        <begin position="57"/>
        <end position="270"/>
    </location>
</feature>
<dbReference type="InterPro" id="IPR002941">
    <property type="entry name" value="DNA_methylase_N4/N6"/>
</dbReference>
<evidence type="ECO:0000259" key="3">
    <source>
        <dbReference type="Pfam" id="PF01555"/>
    </source>
</evidence>
<dbReference type="InterPro" id="IPR029063">
    <property type="entry name" value="SAM-dependent_MTases_sf"/>
</dbReference>
<evidence type="ECO:0000313" key="4">
    <source>
        <dbReference type="EMBL" id="GAG90768.1"/>
    </source>
</evidence>
<proteinExistence type="predicted"/>
<name>X1C2X1_9ZZZZ</name>
<reference evidence="4" key="1">
    <citation type="journal article" date="2014" name="Front. Microbiol.">
        <title>High frequency of phylogenetically diverse reductive dehalogenase-homologous genes in deep subseafloor sedimentary metagenomes.</title>
        <authorList>
            <person name="Kawai M."/>
            <person name="Futagami T."/>
            <person name="Toyoda A."/>
            <person name="Takaki Y."/>
            <person name="Nishi S."/>
            <person name="Hori S."/>
            <person name="Arai W."/>
            <person name="Tsubouchi T."/>
            <person name="Morono Y."/>
            <person name="Uchiyama I."/>
            <person name="Ito T."/>
            <person name="Fujiyama A."/>
            <person name="Inagaki F."/>
            <person name="Takami H."/>
        </authorList>
    </citation>
    <scope>NUCLEOTIDE SEQUENCE</scope>
    <source>
        <strain evidence="4">Expedition CK06-06</strain>
    </source>
</reference>
<dbReference type="SUPFAM" id="SSF53335">
    <property type="entry name" value="S-adenosyl-L-methionine-dependent methyltransferases"/>
    <property type="match status" value="1"/>
</dbReference>
<keyword evidence="2" id="KW-0808">Transferase</keyword>
<evidence type="ECO:0000256" key="2">
    <source>
        <dbReference type="ARBA" id="ARBA00022679"/>
    </source>
</evidence>
<dbReference type="GO" id="GO:0003677">
    <property type="term" value="F:DNA binding"/>
    <property type="evidence" value="ECO:0007669"/>
    <property type="project" value="InterPro"/>
</dbReference>
<sequence>GEGVPDKKKDRQHLKELGEKLGCGGGIKHSQNGTEISSGQYCQECGAWKGCLGNEPTPGEFVNHIVEVFREVWRVLRDDGVAWLNLGDSFANTGTGGHGATGGRDKSTLASSLPPMEVCPTKRTIPPGLKPEDLVGVPWMVAFALRDAGWYLRRDVIENQIWMCPDCGKEMEITRLNCDREIIFSKKNPMPESVISRPTSSHEYIFMLTKSGDTIYWVNAYRRTGSRTKPDPDYLYIDLENDIEYETPPDDYDPEDKKKWKRENQWSGRTYFYDNEAVREPHT</sequence>
<dbReference type="Gene3D" id="3.40.50.150">
    <property type="entry name" value="Vaccinia Virus protein VP39"/>
    <property type="match status" value="1"/>
</dbReference>
<keyword evidence="1" id="KW-0489">Methyltransferase</keyword>
<dbReference type="EMBL" id="BART01024535">
    <property type="protein sequence ID" value="GAG90768.1"/>
    <property type="molecule type" value="Genomic_DNA"/>
</dbReference>
<accession>X1C2X1</accession>
<comment type="caution">
    <text evidence="4">The sequence shown here is derived from an EMBL/GenBank/DDBJ whole genome shotgun (WGS) entry which is preliminary data.</text>
</comment>
<organism evidence="4">
    <name type="scientific">marine sediment metagenome</name>
    <dbReference type="NCBI Taxonomy" id="412755"/>
    <lineage>
        <taxon>unclassified sequences</taxon>
        <taxon>metagenomes</taxon>
        <taxon>ecological metagenomes</taxon>
    </lineage>
</organism>
<dbReference type="GO" id="GO:0008170">
    <property type="term" value="F:N-methyltransferase activity"/>
    <property type="evidence" value="ECO:0007669"/>
    <property type="project" value="InterPro"/>
</dbReference>